<dbReference type="Pfam" id="PF00149">
    <property type="entry name" value="Metallophos"/>
    <property type="match status" value="1"/>
</dbReference>
<reference evidence="5 6" key="1">
    <citation type="submission" date="2021-02" db="EMBL/GenBank/DDBJ databases">
        <title>Characterization of Marinitoga sp. nov. str. BP5-C20A.</title>
        <authorList>
            <person name="Erauso G."/>
            <person name="Postec A."/>
        </authorList>
    </citation>
    <scope>NUCLEOTIDE SEQUENCE [LARGE SCALE GENOMIC DNA]</scope>
    <source>
        <strain evidence="5 6">BP5-C20A</strain>
    </source>
</reference>
<evidence type="ECO:0000256" key="2">
    <source>
        <dbReference type="ARBA" id="ARBA00022801"/>
    </source>
</evidence>
<dbReference type="RefSeq" id="WP_280997570.1">
    <property type="nucleotide sequence ID" value="NZ_CP069362.1"/>
</dbReference>
<dbReference type="PANTHER" id="PTHR31302">
    <property type="entry name" value="TRANSMEMBRANE PROTEIN WITH METALLOPHOSPHOESTERASE DOMAIN-RELATED"/>
    <property type="match status" value="1"/>
</dbReference>
<sequence length="255" mass="29946">MKFFTRTIFIIFLIAIYAFFIEPFSIKKSYLNIKKDIKTPIKIIDITDLHIYKYIFFHEKILNEIKKEKPDLILYTGDSIIKNTDKNSLNKFFKKLSEIAPVYAVYGNWDYYNLNMVNDVYNTNNIHLINDNSISLYYGNFTLKLIGLPIYKKLSYTDTTSASYTIVMEHIPDTIFYNKEAFDQANLILAGHTHGGQVYIPFITKLFLKKYAFYLRGEKKFSNNKLMYINRGLGAWFNIRLFSSPEILVITISNN</sequence>
<dbReference type="InterPro" id="IPR051158">
    <property type="entry name" value="Metallophosphoesterase_sf"/>
</dbReference>
<dbReference type="Proteomes" id="UP001232493">
    <property type="component" value="Chromosome"/>
</dbReference>
<keyword evidence="3" id="KW-0812">Transmembrane</keyword>
<dbReference type="Gene3D" id="3.60.21.10">
    <property type="match status" value="1"/>
</dbReference>
<keyword evidence="2" id="KW-0378">Hydrolase</keyword>
<proteinExistence type="predicted"/>
<keyword evidence="1" id="KW-0479">Metal-binding</keyword>
<dbReference type="PANTHER" id="PTHR31302:SF31">
    <property type="entry name" value="PHOSPHODIESTERASE YAEI"/>
    <property type="match status" value="1"/>
</dbReference>
<name>A0ABY8PNE0_9BACT</name>
<feature type="transmembrane region" description="Helical" evidence="3">
    <location>
        <begin position="6"/>
        <end position="26"/>
    </location>
</feature>
<gene>
    <name evidence="5" type="ORF">JRV97_07160</name>
</gene>
<dbReference type="InterPro" id="IPR004843">
    <property type="entry name" value="Calcineurin-like_PHP"/>
</dbReference>
<evidence type="ECO:0000256" key="3">
    <source>
        <dbReference type="SAM" id="Phobius"/>
    </source>
</evidence>
<evidence type="ECO:0000259" key="4">
    <source>
        <dbReference type="Pfam" id="PF00149"/>
    </source>
</evidence>
<dbReference type="EMBL" id="CP069362">
    <property type="protein sequence ID" value="WGS64154.1"/>
    <property type="molecule type" value="Genomic_DNA"/>
</dbReference>
<evidence type="ECO:0000313" key="6">
    <source>
        <dbReference type="Proteomes" id="UP001232493"/>
    </source>
</evidence>
<protein>
    <submittedName>
        <fullName evidence="5">Metallophosphoesterase family protein</fullName>
    </submittedName>
</protein>
<organism evidence="5 6">
    <name type="scientific">Marinitoga aeolica</name>
    <dbReference type="NCBI Taxonomy" id="2809031"/>
    <lineage>
        <taxon>Bacteria</taxon>
        <taxon>Thermotogati</taxon>
        <taxon>Thermotogota</taxon>
        <taxon>Thermotogae</taxon>
        <taxon>Petrotogales</taxon>
        <taxon>Petrotogaceae</taxon>
        <taxon>Marinitoga</taxon>
    </lineage>
</organism>
<keyword evidence="3" id="KW-0472">Membrane</keyword>
<feature type="domain" description="Calcineurin-like phosphoesterase" evidence="4">
    <location>
        <begin position="42"/>
        <end position="195"/>
    </location>
</feature>
<evidence type="ECO:0000256" key="1">
    <source>
        <dbReference type="ARBA" id="ARBA00022723"/>
    </source>
</evidence>
<dbReference type="InterPro" id="IPR029052">
    <property type="entry name" value="Metallo-depent_PP-like"/>
</dbReference>
<keyword evidence="3" id="KW-1133">Transmembrane helix</keyword>
<accession>A0ABY8PNE0</accession>
<dbReference type="SUPFAM" id="SSF56300">
    <property type="entry name" value="Metallo-dependent phosphatases"/>
    <property type="match status" value="1"/>
</dbReference>
<keyword evidence="6" id="KW-1185">Reference proteome</keyword>
<evidence type="ECO:0000313" key="5">
    <source>
        <dbReference type="EMBL" id="WGS64154.1"/>
    </source>
</evidence>